<evidence type="ECO:0000313" key="1">
    <source>
        <dbReference type="EMBL" id="WAR25927.1"/>
    </source>
</evidence>
<protein>
    <submittedName>
        <fullName evidence="1">Uncharacterized protein</fullName>
    </submittedName>
</protein>
<dbReference type="Gene3D" id="2.120.10.30">
    <property type="entry name" value="TolB, C-terminal domain"/>
    <property type="match status" value="1"/>
</dbReference>
<reference evidence="1" key="1">
    <citation type="submission" date="2022-11" db="EMBL/GenBank/DDBJ databases">
        <title>Centuries of genome instability and evolution in soft-shell clam transmissible cancer (bioRxiv).</title>
        <authorList>
            <person name="Hart S.F.M."/>
            <person name="Yonemitsu M.A."/>
            <person name="Giersch R.M."/>
            <person name="Beal B.F."/>
            <person name="Arriagada G."/>
            <person name="Davis B.W."/>
            <person name="Ostrander E.A."/>
            <person name="Goff S.P."/>
            <person name="Metzger M.J."/>
        </authorList>
    </citation>
    <scope>NUCLEOTIDE SEQUENCE</scope>
    <source>
        <strain evidence="1">MELC-2E11</strain>
        <tissue evidence="1">Siphon/mantle</tissue>
    </source>
</reference>
<organism evidence="1 2">
    <name type="scientific">Mya arenaria</name>
    <name type="common">Soft-shell clam</name>
    <dbReference type="NCBI Taxonomy" id="6604"/>
    <lineage>
        <taxon>Eukaryota</taxon>
        <taxon>Metazoa</taxon>
        <taxon>Spiralia</taxon>
        <taxon>Lophotrochozoa</taxon>
        <taxon>Mollusca</taxon>
        <taxon>Bivalvia</taxon>
        <taxon>Autobranchia</taxon>
        <taxon>Heteroconchia</taxon>
        <taxon>Euheterodonta</taxon>
        <taxon>Imparidentia</taxon>
        <taxon>Neoheterodontei</taxon>
        <taxon>Myida</taxon>
        <taxon>Myoidea</taxon>
        <taxon>Myidae</taxon>
        <taxon>Mya</taxon>
    </lineage>
</organism>
<dbReference type="InterPro" id="IPR011044">
    <property type="entry name" value="Quino_amine_DH_bsu"/>
</dbReference>
<dbReference type="SUPFAM" id="SSF50969">
    <property type="entry name" value="YVTN repeat-like/Quinoprotein amine dehydrogenase"/>
    <property type="match status" value="1"/>
</dbReference>
<accession>A0ABY7FUV7</accession>
<name>A0ABY7FUV7_MYAAR</name>
<dbReference type="Proteomes" id="UP001164746">
    <property type="component" value="Chromosome 14"/>
</dbReference>
<evidence type="ECO:0000313" key="2">
    <source>
        <dbReference type="Proteomes" id="UP001164746"/>
    </source>
</evidence>
<dbReference type="InterPro" id="IPR011042">
    <property type="entry name" value="6-blade_b-propeller_TolB-like"/>
</dbReference>
<gene>
    <name evidence="1" type="ORF">MAR_011631</name>
</gene>
<sequence>MDTYKKSIHSAQLLEAQQKQAIQDYKFNLFKRIEQSERKLIDKIEEIKTKDETRLTTMKAKIPGVLSSINSIKSTLHSKNVNSSQLYVEAKRAKQEVAKLRLALDRMRIENTIQKYRFKGDILSESMLATNNVLGSIKEDDNDDDALTDTTDHDLITDSKDMVEKVMVGRAKEQFTEDLTDCDDAKDFCGQLLPFVKKLPGINASIPSDWSFCCLNSLQVLPNDRLLATDQENACIKLFNTKTNLFISHLKLAGKPSDSCIVPSHRVAVTLPMERQIHIVDTQEELILVDRFTVNGSCRGIAYYDDRFIVSYTELPRVEILDVNGETLEIVLNASLHSQIFQYPNHLRVETGHKQSFIYVSDQKANMIIKLNMSLQVINTFSGESLRAQGNICGAGENMLLVCATKNNGIVALETKSGNMKTIFGQNDEIAKPIATCVCREHNRIFISNDERGKSDIILVFEGKLKKSTECSHG</sequence>
<keyword evidence="2" id="KW-1185">Reference proteome</keyword>
<proteinExistence type="predicted"/>
<dbReference type="EMBL" id="CP111025">
    <property type="protein sequence ID" value="WAR25927.1"/>
    <property type="molecule type" value="Genomic_DNA"/>
</dbReference>